<name>A0A7G9U8C3_9ABAC</name>
<evidence type="ECO:0000313" key="1">
    <source>
        <dbReference type="EMBL" id="QNN89354.1"/>
    </source>
</evidence>
<dbReference type="Pfam" id="PF04878">
    <property type="entry name" value="Baculo_p48"/>
    <property type="match status" value="1"/>
</dbReference>
<sequence>MEYLKVYYNPITPPDAHAFMCDQHCRAVGKISCLSCKCGYLSNALAMLDVSLQDGWDIFLRPMFGMPLLIYVLLKTDYTSQPDVVNENNIMTQMFVQFFTICCATKRIRCTPSKKLANR</sequence>
<proteinExistence type="predicted"/>
<organism evidence="1">
    <name type="scientific">Spilarctia obliqua nucleopolyhedrovirus</name>
    <dbReference type="NCBI Taxonomy" id="1638618"/>
    <lineage>
        <taxon>Viruses</taxon>
        <taxon>Viruses incertae sedis</taxon>
        <taxon>Naldaviricetes</taxon>
        <taxon>Lefavirales</taxon>
        <taxon>Baculoviridae</taxon>
        <taxon>Alphabaculovirus</taxon>
    </lineage>
</organism>
<protein>
    <submittedName>
        <fullName evidence="1">Uncharacterized protein</fullName>
    </submittedName>
</protein>
<dbReference type="EMBL" id="MN750521">
    <property type="protein sequence ID" value="QNN89354.1"/>
    <property type="molecule type" value="Genomic_DNA"/>
</dbReference>
<accession>A0A7G9U8C3</accession>
<dbReference type="InterPro" id="IPR006962">
    <property type="entry name" value="P48_Baculovir"/>
</dbReference>
<reference evidence="1" key="1">
    <citation type="submission" date="2019-11" db="EMBL/GenBank/DDBJ databases">
        <title>Studies on the baculoviruses infecting the caterpillars, Spilarctia obliqua Walker (Erebidae) and Pieris brassicae Linn. (Pieridae) (Insecta: Lepidoptera).</title>
        <authorList>
            <person name="Paul S."/>
            <person name="Arumugaperumal A."/>
            <person name="Sathiya Balasingh Thangapandi E.J.J."/>
            <person name="Sarjubala Devi H."/>
            <person name="Johnson T."/>
            <person name="Maisnam S."/>
            <person name="Krishnavel S."/>
            <person name="Soman Syamala S."/>
            <person name="Ramamoorthy S."/>
            <person name="Karthikeyan R."/>
            <person name="Subburaman C."/>
            <person name="Jeyaprakash R."/>
            <person name="Azhaguchamy M."/>
            <person name="Ramaiyer V."/>
            <person name="Sivasubramaniam S."/>
        </authorList>
    </citation>
    <scope>NUCLEOTIDE SEQUENCE</scope>
    <source>
        <strain evidence="1">Manipur</strain>
    </source>
</reference>